<evidence type="ECO:0000256" key="6">
    <source>
        <dbReference type="ARBA" id="ARBA00047407"/>
    </source>
</evidence>
<keyword evidence="9" id="KW-0808">Transferase</keyword>
<dbReference type="InterPro" id="IPR020556">
    <property type="entry name" value="Amidase_CS"/>
</dbReference>
<dbReference type="SUPFAM" id="SSF75304">
    <property type="entry name" value="Amidase signature (AS) enzymes"/>
    <property type="match status" value="1"/>
</dbReference>
<dbReference type="PANTHER" id="PTHR11895">
    <property type="entry name" value="TRANSAMIDASE"/>
    <property type="match status" value="1"/>
</dbReference>
<dbReference type="NCBIfam" id="TIGR00132">
    <property type="entry name" value="gatA"/>
    <property type="match status" value="1"/>
</dbReference>
<dbReference type="PANTHER" id="PTHR11895:SF151">
    <property type="entry name" value="GLUTAMYL-TRNA(GLN) AMIDOTRANSFERASE SUBUNIT A"/>
    <property type="match status" value="1"/>
</dbReference>
<keyword evidence="5 7" id="KW-0648">Protein biosynthesis</keyword>
<comment type="catalytic activity">
    <reaction evidence="6 7">
        <text>L-glutamyl-tRNA(Gln) + L-glutamine + ATP + H2O = L-glutaminyl-tRNA(Gln) + L-glutamate + ADP + phosphate + H(+)</text>
        <dbReference type="Rhea" id="RHEA:17521"/>
        <dbReference type="Rhea" id="RHEA-COMP:9681"/>
        <dbReference type="Rhea" id="RHEA-COMP:9684"/>
        <dbReference type="ChEBI" id="CHEBI:15377"/>
        <dbReference type="ChEBI" id="CHEBI:15378"/>
        <dbReference type="ChEBI" id="CHEBI:29985"/>
        <dbReference type="ChEBI" id="CHEBI:30616"/>
        <dbReference type="ChEBI" id="CHEBI:43474"/>
        <dbReference type="ChEBI" id="CHEBI:58359"/>
        <dbReference type="ChEBI" id="CHEBI:78520"/>
        <dbReference type="ChEBI" id="CHEBI:78521"/>
        <dbReference type="ChEBI" id="CHEBI:456216"/>
        <dbReference type="EC" id="6.3.5.7"/>
    </reaction>
</comment>
<dbReference type="EC" id="6.3.5.7" evidence="7"/>
<evidence type="ECO:0000256" key="5">
    <source>
        <dbReference type="ARBA" id="ARBA00022917"/>
    </source>
</evidence>
<dbReference type="PATRIC" id="fig|1618408.3.peg.214"/>
<dbReference type="InterPro" id="IPR036928">
    <property type="entry name" value="AS_sf"/>
</dbReference>
<proteinExistence type="inferred from homology"/>
<dbReference type="InterPro" id="IPR004412">
    <property type="entry name" value="GatA"/>
</dbReference>
<comment type="caution">
    <text evidence="9">The sequence shown here is derived from an EMBL/GenBank/DDBJ whole genome shotgun (WGS) entry which is preliminary data.</text>
</comment>
<evidence type="ECO:0000256" key="4">
    <source>
        <dbReference type="ARBA" id="ARBA00022840"/>
    </source>
</evidence>
<feature type="active site" description="Charge relay system" evidence="7">
    <location>
        <position position="78"/>
    </location>
</feature>
<dbReference type="PROSITE" id="PS00571">
    <property type="entry name" value="AMIDASES"/>
    <property type="match status" value="1"/>
</dbReference>
<keyword evidence="2 7" id="KW-0436">Ligase</keyword>
<evidence type="ECO:0000256" key="7">
    <source>
        <dbReference type="HAMAP-Rule" id="MF_00120"/>
    </source>
</evidence>
<dbReference type="GO" id="GO:0016740">
    <property type="term" value="F:transferase activity"/>
    <property type="evidence" value="ECO:0007669"/>
    <property type="project" value="UniProtKB-KW"/>
</dbReference>
<protein>
    <recommendedName>
        <fullName evidence="7">Glutamyl-tRNA(Gln) amidotransferase subunit A</fullName>
        <shortName evidence="7">Glu-ADT subunit A</shortName>
        <ecNumber evidence="7">6.3.5.7</ecNumber>
    </recommendedName>
</protein>
<reference evidence="9 10" key="1">
    <citation type="journal article" date="2015" name="Nature">
        <title>rRNA introns, odd ribosomes, and small enigmatic genomes across a large radiation of phyla.</title>
        <authorList>
            <person name="Brown C.T."/>
            <person name="Hug L.A."/>
            <person name="Thomas B.C."/>
            <person name="Sharon I."/>
            <person name="Castelle C.J."/>
            <person name="Singh A."/>
            <person name="Wilkins M.J."/>
            <person name="Williams K.H."/>
            <person name="Banfield J.F."/>
        </authorList>
    </citation>
    <scope>NUCLEOTIDE SEQUENCE [LARGE SCALE GENOMIC DNA]</scope>
</reference>
<dbReference type="InterPro" id="IPR023631">
    <property type="entry name" value="Amidase_dom"/>
</dbReference>
<sequence length="469" mass="50879">MTLNQLSVKEANRALKLKNTTSLELTKACLERIKKIDRQIGAFITVCAQEALHQARYADRLISQGEEKPLLGVPISIKDNFCTQKVKTTAASKVLSDFIPPYDATVITLLKEAGAVIVGKTNMDAWAHGSSTETSDFGTTKNPWDTKKLPGGSSGGSAASVASDEVIASIGSETAGSIRQPASWCGVVGLKPTYGRVSRYGVVAMASSLDSPGPITKTVEDSALLLNILAGQDKFDATTSSEKPENYLKNLEKSISGIKIGISQDYFKECDRQVTQKVQEALKVLEELGAVVKEVKLFDPKYAIAVYAIIQRAEVSSNLARYDGIRYGLSRDNFKEEAKRRIMLGTYVLSAGYYEQYYNKAQKVRTVIIDDFKEAFKKVNLVIGPTSPSTALPLGASKGSPMFGEMADVLAEPSSIAGLPGINVPCGFSKDGMPIGMQIFGPQFSESLILNVAYQFEQNTQFHKIKPKL</sequence>
<feature type="domain" description="Amidase" evidence="8">
    <location>
        <begin position="24"/>
        <end position="450"/>
    </location>
</feature>
<evidence type="ECO:0000313" key="10">
    <source>
        <dbReference type="Proteomes" id="UP000034292"/>
    </source>
</evidence>
<organism evidence="9 10">
    <name type="scientific">Candidatus Curtissbacteria bacterium GW2011_GWA1_40_9</name>
    <dbReference type="NCBI Taxonomy" id="1618408"/>
    <lineage>
        <taxon>Bacteria</taxon>
        <taxon>Candidatus Curtissiibacteriota</taxon>
    </lineage>
</organism>
<evidence type="ECO:0000256" key="1">
    <source>
        <dbReference type="ARBA" id="ARBA00008069"/>
    </source>
</evidence>
<evidence type="ECO:0000259" key="8">
    <source>
        <dbReference type="Pfam" id="PF01425"/>
    </source>
</evidence>
<evidence type="ECO:0000313" key="9">
    <source>
        <dbReference type="EMBL" id="KKR78128.1"/>
    </source>
</evidence>
<dbReference type="HAMAP" id="MF_00120">
    <property type="entry name" value="GatA"/>
    <property type="match status" value="1"/>
</dbReference>
<evidence type="ECO:0000256" key="2">
    <source>
        <dbReference type="ARBA" id="ARBA00022598"/>
    </source>
</evidence>
<dbReference type="GO" id="GO:0030956">
    <property type="term" value="C:glutamyl-tRNA(Gln) amidotransferase complex"/>
    <property type="evidence" value="ECO:0007669"/>
    <property type="project" value="InterPro"/>
</dbReference>
<feature type="active site" description="Acyl-ester intermediate" evidence="7">
    <location>
        <position position="177"/>
    </location>
</feature>
<dbReference type="Gene3D" id="3.90.1300.10">
    <property type="entry name" value="Amidase signature (AS) domain"/>
    <property type="match status" value="1"/>
</dbReference>
<accession>A0A0G0TMD6</accession>
<keyword evidence="4 7" id="KW-0067">ATP-binding</keyword>
<feature type="active site" description="Charge relay system" evidence="7">
    <location>
        <position position="153"/>
    </location>
</feature>
<dbReference type="Pfam" id="PF01425">
    <property type="entry name" value="Amidase"/>
    <property type="match status" value="1"/>
</dbReference>
<evidence type="ECO:0000256" key="3">
    <source>
        <dbReference type="ARBA" id="ARBA00022741"/>
    </source>
</evidence>
<dbReference type="GO" id="GO:0006412">
    <property type="term" value="P:translation"/>
    <property type="evidence" value="ECO:0007669"/>
    <property type="project" value="UniProtKB-UniRule"/>
</dbReference>
<dbReference type="AlphaFoldDB" id="A0A0G0TMD6"/>
<dbReference type="GO" id="GO:0050567">
    <property type="term" value="F:glutaminyl-tRNA synthase (glutamine-hydrolyzing) activity"/>
    <property type="evidence" value="ECO:0007669"/>
    <property type="project" value="UniProtKB-UniRule"/>
</dbReference>
<comment type="subunit">
    <text evidence="7">Heterotrimer of A, B and C subunits.</text>
</comment>
<name>A0A0G0TMD6_9BACT</name>
<dbReference type="InterPro" id="IPR000120">
    <property type="entry name" value="Amidase"/>
</dbReference>
<comment type="function">
    <text evidence="7">Allows the formation of correctly charged Gln-tRNA(Gln) through the transamidation of misacylated Glu-tRNA(Gln) in organisms which lack glutaminyl-tRNA synthetase. The reaction takes place in the presence of glutamine and ATP through an activated gamma-phospho-Glu-tRNA(Gln).</text>
</comment>
<keyword evidence="3 7" id="KW-0547">Nucleotide-binding</keyword>
<dbReference type="GO" id="GO:0005524">
    <property type="term" value="F:ATP binding"/>
    <property type="evidence" value="ECO:0007669"/>
    <property type="project" value="UniProtKB-KW"/>
</dbReference>
<dbReference type="Proteomes" id="UP000034292">
    <property type="component" value="Unassembled WGS sequence"/>
</dbReference>
<gene>
    <name evidence="7" type="primary">gatA</name>
    <name evidence="9" type="ORF">UU23_C0003G0026</name>
</gene>
<comment type="similarity">
    <text evidence="1 7">Belongs to the amidase family. GatA subfamily.</text>
</comment>
<dbReference type="EMBL" id="LBZV01000003">
    <property type="protein sequence ID" value="KKR78128.1"/>
    <property type="molecule type" value="Genomic_DNA"/>
</dbReference>
<dbReference type="STRING" id="1618408.UU23_C0003G0026"/>